<evidence type="ECO:0000259" key="6">
    <source>
        <dbReference type="Pfam" id="PF00460"/>
    </source>
</evidence>
<evidence type="ECO:0000313" key="10">
    <source>
        <dbReference type="EMBL" id="ABJ05124.1"/>
    </source>
</evidence>
<evidence type="ECO:0000259" key="8">
    <source>
        <dbReference type="Pfam" id="PF07559"/>
    </source>
</evidence>
<evidence type="ECO:0000256" key="5">
    <source>
        <dbReference type="RuleBase" id="RU362116"/>
    </source>
</evidence>
<dbReference type="PROSITE" id="PS00588">
    <property type="entry name" value="FLAGELLA_BB_ROD"/>
    <property type="match status" value="1"/>
</dbReference>
<dbReference type="eggNOG" id="COG1749">
    <property type="taxonomic scope" value="Bacteria"/>
</dbReference>
<dbReference type="KEGG" id="rpe:RPE_1172"/>
<comment type="similarity">
    <text evidence="2 5">Belongs to the flagella basal body rod proteins family.</text>
</comment>
<evidence type="ECO:0000259" key="7">
    <source>
        <dbReference type="Pfam" id="PF06429"/>
    </source>
</evidence>
<dbReference type="Pfam" id="PF00460">
    <property type="entry name" value="Flg_bb_rod"/>
    <property type="match status" value="1"/>
</dbReference>
<feature type="domain" description="Flagellar basal-body/hook protein C-terminal" evidence="7">
    <location>
        <begin position="366"/>
        <end position="409"/>
    </location>
</feature>
<evidence type="ECO:0000256" key="1">
    <source>
        <dbReference type="ARBA" id="ARBA00004117"/>
    </source>
</evidence>
<dbReference type="GO" id="GO:0009424">
    <property type="term" value="C:bacterial-type flagellum hook"/>
    <property type="evidence" value="ECO:0007669"/>
    <property type="project" value="TreeGrafter"/>
</dbReference>
<dbReference type="InterPro" id="IPR037058">
    <property type="entry name" value="Falgellar_hook_FlgE_sf"/>
</dbReference>
<dbReference type="InterPro" id="IPR011491">
    <property type="entry name" value="FlgE_D2"/>
</dbReference>
<dbReference type="GO" id="GO:0009425">
    <property type="term" value="C:bacterial-type flagellum basal body"/>
    <property type="evidence" value="ECO:0007669"/>
    <property type="project" value="UniProtKB-SubCell"/>
</dbReference>
<dbReference type="InterPro" id="IPR053967">
    <property type="entry name" value="LlgE_F_G-like_D1"/>
</dbReference>
<evidence type="ECO:0000256" key="4">
    <source>
        <dbReference type="ARBA" id="ARBA00023143"/>
    </source>
</evidence>
<dbReference type="SUPFAM" id="SSF117143">
    <property type="entry name" value="Flagellar hook protein flgE"/>
    <property type="match status" value="1"/>
</dbReference>
<organism evidence="10">
    <name type="scientific">Rhodopseudomonas palustris (strain BisA53)</name>
    <dbReference type="NCBI Taxonomy" id="316055"/>
    <lineage>
        <taxon>Bacteria</taxon>
        <taxon>Pseudomonadati</taxon>
        <taxon>Pseudomonadota</taxon>
        <taxon>Alphaproteobacteria</taxon>
        <taxon>Hyphomicrobiales</taxon>
        <taxon>Nitrobacteraceae</taxon>
        <taxon>Rhodopseudomonas</taxon>
    </lineage>
</organism>
<accession>Q07SG0</accession>
<dbReference type="AlphaFoldDB" id="Q07SG0"/>
<comment type="function">
    <text evidence="5">A flexible structure which links the flagellar filament to the drive apparatus in the basal body.</text>
</comment>
<proteinExistence type="inferred from homology"/>
<dbReference type="STRING" id="316055.RPE_1172"/>
<evidence type="ECO:0000256" key="2">
    <source>
        <dbReference type="ARBA" id="ARBA00009677"/>
    </source>
</evidence>
<name>Q07SG0_RHOP5</name>
<keyword evidence="10" id="KW-0969">Cilium</keyword>
<dbReference type="InterPro" id="IPR001444">
    <property type="entry name" value="Flag_bb_rod_N"/>
</dbReference>
<keyword evidence="10" id="KW-0966">Cell projection</keyword>
<evidence type="ECO:0000256" key="3">
    <source>
        <dbReference type="ARBA" id="ARBA00019015"/>
    </source>
</evidence>
<dbReference type="OrthoDB" id="8372879at2"/>
<dbReference type="NCBIfam" id="TIGR03506">
    <property type="entry name" value="FlgEFG_subfam"/>
    <property type="match status" value="1"/>
</dbReference>
<evidence type="ECO:0000259" key="9">
    <source>
        <dbReference type="Pfam" id="PF22692"/>
    </source>
</evidence>
<gene>
    <name evidence="10" type="ordered locus">RPE_1172</name>
</gene>
<dbReference type="Gene3D" id="2.60.98.20">
    <property type="entry name" value="Flagellar hook protein FlgE"/>
    <property type="match status" value="1"/>
</dbReference>
<sequence length="411" mass="42615">MSLYGVMRTGGSGMNAQSNKLSTVADNIANVNTTGYKRASTEFSSLILKSGSGSYNSGSVETQVRYAISDPGTTQYTTSATDLAIQGNGFFAVADARGTPFLTRAGSFVPDGEGNLVNAGGYYLLGYNLKNGPPNVVANGLTGLEKVNIGQTALEGNPSTKGTASANLDSNAAITAGPPAYTSKTSLVTYDNIGNKVTLDIYAYKTAANTWNMEVYDNATSTAGGFPYSSPALATDTFTFDVSATGKGRLDAASPTSLALTIPGGSAFTLDLSTMTQVAAEFQFKATVDGNSPSAIEKVEVDGDGTMYAIYNDGTRLATYRIPLATVPSPDKLVPEVGNVYSVGIDSGNVQVDFAGNSGLGTVKAKALEQSNVDLASELTAMIESQRGYTANSKVFQTGADLLDVLVNLKR</sequence>
<feature type="domain" description="Flagellar basal body rod protein N-terminal" evidence="6">
    <location>
        <begin position="7"/>
        <end position="37"/>
    </location>
</feature>
<feature type="domain" description="Flagellar hook protein FlgE D2" evidence="8">
    <location>
        <begin position="168"/>
        <end position="287"/>
    </location>
</feature>
<comment type="subcellular location">
    <subcellularLocation>
        <location evidence="1 5">Bacterial flagellum basal body</location>
    </subcellularLocation>
</comment>
<dbReference type="Pfam" id="PF07559">
    <property type="entry name" value="FlgE_D2"/>
    <property type="match status" value="1"/>
</dbReference>
<dbReference type="InterPro" id="IPR019776">
    <property type="entry name" value="Flagellar_basal_body_rod_CS"/>
</dbReference>
<dbReference type="Pfam" id="PF06429">
    <property type="entry name" value="Flg_bbr_C"/>
    <property type="match status" value="1"/>
</dbReference>
<dbReference type="InterPro" id="IPR020013">
    <property type="entry name" value="Flagellar_FlgE/F/G"/>
</dbReference>
<keyword evidence="10" id="KW-0282">Flagellum</keyword>
<reference evidence="10" key="1">
    <citation type="submission" date="2006-09" db="EMBL/GenBank/DDBJ databases">
        <title>Complete sequence of Rhodopseudomonas palustris BisA53.</title>
        <authorList>
            <consortium name="US DOE Joint Genome Institute"/>
            <person name="Copeland A."/>
            <person name="Lucas S."/>
            <person name="Lapidus A."/>
            <person name="Barry K."/>
            <person name="Detter J.C."/>
            <person name="Glavina del Rio T."/>
            <person name="Hammon N."/>
            <person name="Israni S."/>
            <person name="Dalin E."/>
            <person name="Tice H."/>
            <person name="Pitluck S."/>
            <person name="Chain P."/>
            <person name="Malfatti S."/>
            <person name="Shin M."/>
            <person name="Vergez L."/>
            <person name="Schmutz J."/>
            <person name="Larimer F."/>
            <person name="Land M."/>
            <person name="Hauser L."/>
            <person name="Pelletier D.A."/>
            <person name="Kyrpides N."/>
            <person name="Kim E."/>
            <person name="Harwood C.S."/>
            <person name="Oda Y."/>
            <person name="Richardson P."/>
        </authorList>
    </citation>
    <scope>NUCLEOTIDE SEQUENCE [LARGE SCALE GENOMIC DNA]</scope>
    <source>
        <strain evidence="10">BisA53</strain>
    </source>
</reference>
<dbReference type="HOGENOM" id="CLU_013687_2_3_5"/>
<protein>
    <recommendedName>
        <fullName evidence="3 5">Flagellar hook protein FlgE</fullName>
    </recommendedName>
</protein>
<dbReference type="EMBL" id="CP000463">
    <property type="protein sequence ID" value="ABJ05124.1"/>
    <property type="molecule type" value="Genomic_DNA"/>
</dbReference>
<feature type="domain" description="Flagellar hook protein FlgE/F/G-like D1" evidence="9">
    <location>
        <begin position="84"/>
        <end position="162"/>
    </location>
</feature>
<dbReference type="InterPro" id="IPR037925">
    <property type="entry name" value="FlgE/F/G-like"/>
</dbReference>
<dbReference type="PANTHER" id="PTHR30435">
    <property type="entry name" value="FLAGELLAR PROTEIN"/>
    <property type="match status" value="1"/>
</dbReference>
<keyword evidence="4 5" id="KW-0975">Bacterial flagellum</keyword>
<dbReference type="PANTHER" id="PTHR30435:SF1">
    <property type="entry name" value="FLAGELLAR HOOK PROTEIN FLGE"/>
    <property type="match status" value="1"/>
</dbReference>
<dbReference type="GO" id="GO:0005829">
    <property type="term" value="C:cytosol"/>
    <property type="evidence" value="ECO:0007669"/>
    <property type="project" value="TreeGrafter"/>
</dbReference>
<dbReference type="GO" id="GO:0071978">
    <property type="term" value="P:bacterial-type flagellum-dependent swarming motility"/>
    <property type="evidence" value="ECO:0007669"/>
    <property type="project" value="TreeGrafter"/>
</dbReference>
<dbReference type="Pfam" id="PF22692">
    <property type="entry name" value="LlgE_F_G_D1"/>
    <property type="match status" value="1"/>
</dbReference>
<dbReference type="InterPro" id="IPR010930">
    <property type="entry name" value="Flg_bb/hook_C_dom"/>
</dbReference>